<dbReference type="PANTHER" id="PTHR38149">
    <property type="entry name" value="ATPASE"/>
    <property type="match status" value="1"/>
</dbReference>
<dbReference type="Pfam" id="PF09818">
    <property type="entry name" value="ABC_ATPase"/>
    <property type="match status" value="1"/>
</dbReference>
<keyword evidence="5" id="KW-1185">Reference proteome</keyword>
<name>A0AAW9QLI0_9CHRO</name>
<evidence type="ECO:0000259" key="1">
    <source>
        <dbReference type="Pfam" id="PF09818"/>
    </source>
</evidence>
<dbReference type="Pfam" id="PF20446">
    <property type="entry name" value="ABC_N"/>
    <property type="match status" value="1"/>
</dbReference>
<dbReference type="AlphaFoldDB" id="A0AAW9QLI0"/>
<proteinExistence type="predicted"/>
<dbReference type="InterPro" id="IPR019195">
    <property type="entry name" value="ABC_ATPase_put"/>
</dbReference>
<dbReference type="InterPro" id="IPR049069">
    <property type="entry name" value="MRB1590-like_C"/>
</dbReference>
<organism evidence="4 5">
    <name type="scientific">Pannus brasiliensis CCIBt3594</name>
    <dbReference type="NCBI Taxonomy" id="1427578"/>
    <lineage>
        <taxon>Bacteria</taxon>
        <taxon>Bacillati</taxon>
        <taxon>Cyanobacteriota</taxon>
        <taxon>Cyanophyceae</taxon>
        <taxon>Oscillatoriophycideae</taxon>
        <taxon>Chroococcales</taxon>
        <taxon>Microcystaceae</taxon>
        <taxon>Pannus</taxon>
    </lineage>
</organism>
<gene>
    <name evidence="4" type="ORF">V0288_02660</name>
</gene>
<dbReference type="InterPro" id="IPR027417">
    <property type="entry name" value="P-loop_NTPase"/>
</dbReference>
<dbReference type="InterPro" id="IPR046834">
    <property type="entry name" value="ABC_ATPase_C"/>
</dbReference>
<evidence type="ECO:0000313" key="5">
    <source>
        <dbReference type="Proteomes" id="UP001328733"/>
    </source>
</evidence>
<dbReference type="RefSeq" id="WP_332863458.1">
    <property type="nucleotide sequence ID" value="NZ_JBAFSM010000003.1"/>
</dbReference>
<dbReference type="SUPFAM" id="SSF52540">
    <property type="entry name" value="P-loop containing nucleoside triphosphate hydrolases"/>
    <property type="match status" value="1"/>
</dbReference>
<protein>
    <submittedName>
        <fullName evidence="4">ABC-ATPase domain-containing protein</fullName>
    </submittedName>
</protein>
<feature type="domain" description="ATPase of the ABC class C-terminal" evidence="1">
    <location>
        <begin position="169"/>
        <end position="449"/>
    </location>
</feature>
<comment type="caution">
    <text evidence="4">The sequence shown here is derived from an EMBL/GenBank/DDBJ whole genome shotgun (WGS) entry which is preliminary data.</text>
</comment>
<evidence type="ECO:0000259" key="3">
    <source>
        <dbReference type="Pfam" id="PF21117"/>
    </source>
</evidence>
<accession>A0AAW9QLI0</accession>
<dbReference type="EMBL" id="JBAFSM010000003">
    <property type="protein sequence ID" value="MEG3436009.1"/>
    <property type="molecule type" value="Genomic_DNA"/>
</dbReference>
<feature type="domain" description="ATPase of the ABC class N-terminal" evidence="2">
    <location>
        <begin position="6"/>
        <end position="163"/>
    </location>
</feature>
<reference evidence="4 5" key="1">
    <citation type="submission" date="2024-01" db="EMBL/GenBank/DDBJ databases">
        <title>Genomic insights into the taxonomy and metabolism of the cyanobacterium Pannus brasiliensis CCIBt3594.</title>
        <authorList>
            <person name="Machado M."/>
            <person name="Botero N.B."/>
            <person name="Andreote A.P.D."/>
            <person name="Feitosa A.M.T."/>
            <person name="Popin R."/>
            <person name="Sivonen K."/>
            <person name="Fiore M.F."/>
        </authorList>
    </citation>
    <scope>NUCLEOTIDE SEQUENCE [LARGE SCALE GENOMIC DNA]</scope>
    <source>
        <strain evidence="4 5">CCIBt3594</strain>
    </source>
</reference>
<dbReference type="Pfam" id="PF21117">
    <property type="entry name" value="MRB1590_C"/>
    <property type="match status" value="1"/>
</dbReference>
<dbReference type="InterPro" id="IPR046833">
    <property type="entry name" value="ABC_N"/>
</dbReference>
<evidence type="ECO:0000259" key="2">
    <source>
        <dbReference type="Pfam" id="PF20446"/>
    </source>
</evidence>
<feature type="domain" description="MRB1590-like C-terminal" evidence="3">
    <location>
        <begin position="468"/>
        <end position="568"/>
    </location>
</feature>
<sequence length="568" mass="62662">MNDRTSLKSLLLNLDGRTYQAYKDIKGSYRFPEFILIIERVQGDPFASPSKLIAKIPKSVAGFPETLYSNRIREIAFRDYLTRQFDRVSRGIGRDRGSGKSGLITIPPMGQEILERTTVLINENDLEIRFLVGLPARGRSILGRQAAELLCEDVPDAIDATLKYHRLSEKNIREHVETAEDADYIRAHLVERNLIAFIANGSILPRRSGIDDRPLVEDAVPFQSPPGLEVAFTCPNRGEIKGMGIAEGITLIVGGGYHGKSTLLRAIERGVYNHIPGDGREFAITNATAVKIRAEDGRSIAGVNISPFIKNLPGGRSTTGFSTANASGSTSQAANIIEALEAGTEVLLIDEDTTATNFMIRDARMQKLIASEKEPITPFIDKVRYLFTEYGVSTILVIGGSGDYFEVADRVIAMEDFQPRDVTEIAKEIALEHPIPRYSEGGDTFGDLTPRIPLPDSIDPGRGRHAVKFRVRDVDEVAFGTEDIDLGAIEQIVDPCQLRAIVAAIVHGKEKGYIDRHTSLPAILSAILQDIENDGLDILTEFPQCDLAMFRRLELAAVLNRLRTLRVK</sequence>
<dbReference type="PANTHER" id="PTHR38149:SF1">
    <property type="entry name" value="ATPASE"/>
    <property type="match status" value="1"/>
</dbReference>
<dbReference type="Proteomes" id="UP001328733">
    <property type="component" value="Unassembled WGS sequence"/>
</dbReference>
<evidence type="ECO:0000313" key="4">
    <source>
        <dbReference type="EMBL" id="MEG3436009.1"/>
    </source>
</evidence>